<dbReference type="InterPro" id="IPR016193">
    <property type="entry name" value="Cytidine_deaminase-like"/>
</dbReference>
<reference evidence="10 11" key="1">
    <citation type="submission" date="2016-11" db="EMBL/GenBank/DDBJ databases">
        <authorList>
            <person name="Jaros S."/>
            <person name="Januszkiewicz K."/>
            <person name="Wedrychowicz H."/>
        </authorList>
    </citation>
    <scope>NUCLEOTIDE SEQUENCE [LARGE SCALE GENOMIC DNA]</scope>
    <source>
        <strain evidence="10 11">DSM 10502</strain>
    </source>
</reference>
<dbReference type="AlphaFoldDB" id="A0A1M5AGP7"/>
<dbReference type="Proteomes" id="UP000184404">
    <property type="component" value="Unassembled WGS sequence"/>
</dbReference>
<dbReference type="FunFam" id="3.40.140.10:FF:000005">
    <property type="entry name" value="tRNA-specific adenosine deaminase"/>
    <property type="match status" value="1"/>
</dbReference>
<evidence type="ECO:0000256" key="2">
    <source>
        <dbReference type="ARBA" id="ARBA00011738"/>
    </source>
</evidence>
<gene>
    <name evidence="8" type="primary">tadA</name>
    <name evidence="10" type="ORF">SAMN02745190_02298</name>
</gene>
<keyword evidence="11" id="KW-1185">Reference proteome</keyword>
<dbReference type="STRING" id="1123243.SAMN02745190_02298"/>
<dbReference type="Gene3D" id="3.40.140.10">
    <property type="entry name" value="Cytidine Deaminase, domain 2"/>
    <property type="match status" value="1"/>
</dbReference>
<dbReference type="RefSeq" id="WP_072936405.1">
    <property type="nucleotide sequence ID" value="NZ_FQUG01000012.1"/>
</dbReference>
<dbReference type="PROSITE" id="PS00903">
    <property type="entry name" value="CYT_DCMP_DEAMINASES_1"/>
    <property type="match status" value="1"/>
</dbReference>
<protein>
    <recommendedName>
        <fullName evidence="8">tRNA-specific adenosine deaminase</fullName>
        <ecNumber evidence="8">3.5.4.33</ecNumber>
    </recommendedName>
</protein>
<dbReference type="Pfam" id="PF00383">
    <property type="entry name" value="dCMP_cyt_deam_1"/>
    <property type="match status" value="1"/>
</dbReference>
<dbReference type="PANTHER" id="PTHR11079">
    <property type="entry name" value="CYTOSINE DEAMINASE FAMILY MEMBER"/>
    <property type="match status" value="1"/>
</dbReference>
<dbReference type="NCBIfam" id="NF008113">
    <property type="entry name" value="PRK10860.1"/>
    <property type="match status" value="1"/>
</dbReference>
<dbReference type="SUPFAM" id="SSF53927">
    <property type="entry name" value="Cytidine deaminase-like"/>
    <property type="match status" value="1"/>
</dbReference>
<dbReference type="GO" id="GO:0008270">
    <property type="term" value="F:zinc ion binding"/>
    <property type="evidence" value="ECO:0007669"/>
    <property type="project" value="UniProtKB-UniRule"/>
</dbReference>
<keyword evidence="6 8" id="KW-0862">Zinc</keyword>
<evidence type="ECO:0000256" key="5">
    <source>
        <dbReference type="ARBA" id="ARBA00022801"/>
    </source>
</evidence>
<dbReference type="HAMAP" id="MF_00972">
    <property type="entry name" value="tRNA_aden_deaminase"/>
    <property type="match status" value="1"/>
</dbReference>
<dbReference type="EMBL" id="FQUG01000012">
    <property type="protein sequence ID" value="SHF29082.1"/>
    <property type="molecule type" value="Genomic_DNA"/>
</dbReference>
<dbReference type="CDD" id="cd01285">
    <property type="entry name" value="nucleoside_deaminase"/>
    <property type="match status" value="1"/>
</dbReference>
<evidence type="ECO:0000256" key="8">
    <source>
        <dbReference type="HAMAP-Rule" id="MF_00972"/>
    </source>
</evidence>
<dbReference type="OrthoDB" id="9802676at2"/>
<dbReference type="PROSITE" id="PS51747">
    <property type="entry name" value="CYT_DCMP_DEAMINASES_2"/>
    <property type="match status" value="1"/>
</dbReference>
<evidence type="ECO:0000313" key="10">
    <source>
        <dbReference type="EMBL" id="SHF29082.1"/>
    </source>
</evidence>
<dbReference type="PANTHER" id="PTHR11079:SF179">
    <property type="entry name" value="TRNA(ADENINE(34)) DEAMINASE, CHLOROPLASTIC"/>
    <property type="match status" value="1"/>
</dbReference>
<evidence type="ECO:0000256" key="1">
    <source>
        <dbReference type="ARBA" id="ARBA00010669"/>
    </source>
</evidence>
<name>A0A1M5AGP7_9FIRM</name>
<evidence type="ECO:0000259" key="9">
    <source>
        <dbReference type="PROSITE" id="PS51747"/>
    </source>
</evidence>
<evidence type="ECO:0000256" key="4">
    <source>
        <dbReference type="ARBA" id="ARBA00022723"/>
    </source>
</evidence>
<comment type="catalytic activity">
    <reaction evidence="7 8">
        <text>adenosine(34) in tRNA + H2O + H(+) = inosine(34) in tRNA + NH4(+)</text>
        <dbReference type="Rhea" id="RHEA:43168"/>
        <dbReference type="Rhea" id="RHEA-COMP:10373"/>
        <dbReference type="Rhea" id="RHEA-COMP:10374"/>
        <dbReference type="ChEBI" id="CHEBI:15377"/>
        <dbReference type="ChEBI" id="CHEBI:15378"/>
        <dbReference type="ChEBI" id="CHEBI:28938"/>
        <dbReference type="ChEBI" id="CHEBI:74411"/>
        <dbReference type="ChEBI" id="CHEBI:82852"/>
        <dbReference type="EC" id="3.5.4.33"/>
    </reaction>
</comment>
<proteinExistence type="inferred from homology"/>
<feature type="domain" description="CMP/dCMP-type deaminase" evidence="9">
    <location>
        <begin position="2"/>
        <end position="112"/>
    </location>
</feature>
<dbReference type="InterPro" id="IPR002125">
    <property type="entry name" value="CMP_dCMP_dom"/>
</dbReference>
<feature type="active site" description="Proton donor" evidence="8">
    <location>
        <position position="56"/>
    </location>
</feature>
<evidence type="ECO:0000313" key="11">
    <source>
        <dbReference type="Proteomes" id="UP000184404"/>
    </source>
</evidence>
<evidence type="ECO:0000256" key="7">
    <source>
        <dbReference type="ARBA" id="ARBA00048045"/>
    </source>
</evidence>
<keyword evidence="4 8" id="KW-0479">Metal-binding</keyword>
<comment type="similarity">
    <text evidence="1">Belongs to the cytidine and deoxycytidylate deaminase family. ADAT2 subfamily.</text>
</comment>
<dbReference type="GO" id="GO:0052717">
    <property type="term" value="F:tRNA-specific adenosine-34 deaminase activity"/>
    <property type="evidence" value="ECO:0007669"/>
    <property type="project" value="UniProtKB-UniRule"/>
</dbReference>
<dbReference type="EC" id="3.5.4.33" evidence="8"/>
<evidence type="ECO:0000256" key="3">
    <source>
        <dbReference type="ARBA" id="ARBA00022694"/>
    </source>
</evidence>
<keyword evidence="5 8" id="KW-0378">Hydrolase</keyword>
<sequence length="150" mass="16591">MRPDYKYMAMALEEAELAMAQDEIPVGAVLVDSTGRVLSKGHNERESLHDATAHAEIQVIREAGKIMGDWHLTGCTLYVTLEPCPMCAGALIMAKISRVVYGLPDAKTGAVESIFNIPGHPALHQNIEVTAGIMEDECHEILMRFFKKRR</sequence>
<evidence type="ECO:0000256" key="6">
    <source>
        <dbReference type="ARBA" id="ARBA00022833"/>
    </source>
</evidence>
<comment type="cofactor">
    <cofactor evidence="8">
        <name>Zn(2+)</name>
        <dbReference type="ChEBI" id="CHEBI:29105"/>
    </cofactor>
    <text evidence="8">Binds 1 zinc ion per subunit.</text>
</comment>
<comment type="function">
    <text evidence="8">Catalyzes the deamination of adenosine to inosine at the wobble position 34 of tRNA(Arg2).</text>
</comment>
<dbReference type="InterPro" id="IPR028883">
    <property type="entry name" value="tRNA_aden_deaminase"/>
</dbReference>
<comment type="subunit">
    <text evidence="2 8">Homodimer.</text>
</comment>
<dbReference type="InterPro" id="IPR016192">
    <property type="entry name" value="APOBEC/CMP_deaminase_Zn-bd"/>
</dbReference>
<feature type="binding site" evidence="8">
    <location>
        <position position="87"/>
    </location>
    <ligand>
        <name>Zn(2+)</name>
        <dbReference type="ChEBI" id="CHEBI:29105"/>
        <note>catalytic</note>
    </ligand>
</feature>
<organism evidence="10 11">
    <name type="scientific">Schwartzia succinivorans DSM 10502</name>
    <dbReference type="NCBI Taxonomy" id="1123243"/>
    <lineage>
        <taxon>Bacteria</taxon>
        <taxon>Bacillati</taxon>
        <taxon>Bacillota</taxon>
        <taxon>Negativicutes</taxon>
        <taxon>Selenomonadales</taxon>
        <taxon>Selenomonadaceae</taxon>
        <taxon>Schwartzia</taxon>
    </lineage>
</organism>
<feature type="binding site" evidence="8">
    <location>
        <position position="84"/>
    </location>
    <ligand>
        <name>Zn(2+)</name>
        <dbReference type="ChEBI" id="CHEBI:29105"/>
        <note>catalytic</note>
    </ligand>
</feature>
<keyword evidence="3 8" id="KW-0819">tRNA processing</keyword>
<accession>A0A1M5AGP7</accession>
<dbReference type="GO" id="GO:0002100">
    <property type="term" value="P:tRNA wobble adenosine to inosine editing"/>
    <property type="evidence" value="ECO:0007669"/>
    <property type="project" value="UniProtKB-UniRule"/>
</dbReference>
<feature type="binding site" evidence="8">
    <location>
        <position position="54"/>
    </location>
    <ligand>
        <name>Zn(2+)</name>
        <dbReference type="ChEBI" id="CHEBI:29105"/>
        <note>catalytic</note>
    </ligand>
</feature>